<dbReference type="GO" id="GO:0045259">
    <property type="term" value="C:proton-transporting ATP synthase complex"/>
    <property type="evidence" value="ECO:0007669"/>
    <property type="project" value="UniProtKB-KW"/>
</dbReference>
<name>A0A5P8HA58_9ORTH</name>
<dbReference type="GO" id="GO:0015078">
    <property type="term" value="F:proton transmembrane transporter activity"/>
    <property type="evidence" value="ECO:0007669"/>
    <property type="project" value="InterPro"/>
</dbReference>
<dbReference type="AlphaFoldDB" id="A0A5P8HA58"/>
<protein>
    <recommendedName>
        <fullName evidence="12">ATP synthase complex subunit 8</fullName>
    </recommendedName>
</protein>
<evidence type="ECO:0000256" key="13">
    <source>
        <dbReference type="SAM" id="SignalP"/>
    </source>
</evidence>
<evidence type="ECO:0000256" key="11">
    <source>
        <dbReference type="ARBA" id="ARBA00023136"/>
    </source>
</evidence>
<evidence type="ECO:0000313" key="14">
    <source>
        <dbReference type="EMBL" id="QFQ51706.1"/>
    </source>
</evidence>
<gene>
    <name evidence="14" type="primary">ATP8</name>
</gene>
<proteinExistence type="inferred from homology"/>
<evidence type="ECO:0000256" key="7">
    <source>
        <dbReference type="ARBA" id="ARBA00022781"/>
    </source>
</evidence>
<comment type="subcellular location">
    <subcellularLocation>
        <location evidence="1 12">Mitochondrion membrane</location>
        <topology evidence="1 12">Single-pass membrane protein</topology>
    </subcellularLocation>
</comment>
<evidence type="ECO:0000256" key="4">
    <source>
        <dbReference type="ARBA" id="ARBA00022448"/>
    </source>
</evidence>
<sequence>MPQMSPMSWLFLFIMFSLALIVFAVKTYFTFEVNTITNTSQPITNINLKKSLPWKW</sequence>
<comment type="similarity">
    <text evidence="2 12">Belongs to the ATPase protein 8 family.</text>
</comment>
<accession>A0A5P8HA58</accession>
<evidence type="ECO:0000256" key="3">
    <source>
        <dbReference type="ARBA" id="ARBA00011291"/>
    </source>
</evidence>
<evidence type="ECO:0000256" key="2">
    <source>
        <dbReference type="ARBA" id="ARBA00008892"/>
    </source>
</evidence>
<feature type="signal peptide" evidence="13">
    <location>
        <begin position="1"/>
        <end position="19"/>
    </location>
</feature>
<keyword evidence="4 12" id="KW-0813">Transport</keyword>
<keyword evidence="8" id="KW-1133">Transmembrane helix</keyword>
<evidence type="ECO:0000256" key="5">
    <source>
        <dbReference type="ARBA" id="ARBA00022547"/>
    </source>
</evidence>
<evidence type="ECO:0000256" key="6">
    <source>
        <dbReference type="ARBA" id="ARBA00022692"/>
    </source>
</evidence>
<keyword evidence="6 12" id="KW-0812">Transmembrane</keyword>
<evidence type="ECO:0000256" key="8">
    <source>
        <dbReference type="ARBA" id="ARBA00022989"/>
    </source>
</evidence>
<keyword evidence="9 12" id="KW-0406">Ion transport</keyword>
<keyword evidence="7 12" id="KW-0375">Hydrogen ion transport</keyword>
<keyword evidence="10 12" id="KW-0496">Mitochondrion</keyword>
<comment type="subunit">
    <text evidence="3">F-type ATPases have 2 components, CF(1) - the catalytic core - and CF(0) - the membrane proton channel.</text>
</comment>
<keyword evidence="5 12" id="KW-0138">CF(0)</keyword>
<keyword evidence="11" id="KW-0472">Membrane</keyword>
<evidence type="ECO:0000256" key="12">
    <source>
        <dbReference type="RuleBase" id="RU003661"/>
    </source>
</evidence>
<evidence type="ECO:0000256" key="1">
    <source>
        <dbReference type="ARBA" id="ARBA00004304"/>
    </source>
</evidence>
<geneLocation type="mitochondrion" evidence="14"/>
<organism evidence="14">
    <name type="scientific">Psorodonotus venosus</name>
    <dbReference type="NCBI Taxonomy" id="494397"/>
    <lineage>
        <taxon>Eukaryota</taxon>
        <taxon>Metazoa</taxon>
        <taxon>Ecdysozoa</taxon>
        <taxon>Arthropoda</taxon>
        <taxon>Hexapoda</taxon>
        <taxon>Insecta</taxon>
        <taxon>Pterygota</taxon>
        <taxon>Neoptera</taxon>
        <taxon>Polyneoptera</taxon>
        <taxon>Orthoptera</taxon>
        <taxon>Ensifera</taxon>
        <taxon>Tettigoniidea</taxon>
        <taxon>Tettigonioidea</taxon>
        <taxon>Tettigoniidae</taxon>
        <taxon>Tettigoniinae</taxon>
        <taxon>Psorodonotus</taxon>
    </lineage>
</organism>
<dbReference type="EMBL" id="MK951778">
    <property type="protein sequence ID" value="QFQ51706.1"/>
    <property type="molecule type" value="Genomic_DNA"/>
</dbReference>
<dbReference type="GO" id="GO:0031966">
    <property type="term" value="C:mitochondrial membrane"/>
    <property type="evidence" value="ECO:0007669"/>
    <property type="project" value="UniProtKB-SubCell"/>
</dbReference>
<dbReference type="GO" id="GO:0015986">
    <property type="term" value="P:proton motive force-driven ATP synthesis"/>
    <property type="evidence" value="ECO:0007669"/>
    <property type="project" value="InterPro"/>
</dbReference>
<keyword evidence="13" id="KW-0732">Signal</keyword>
<feature type="chain" id="PRO_5024384948" description="ATP synthase complex subunit 8" evidence="13">
    <location>
        <begin position="20"/>
        <end position="56"/>
    </location>
</feature>
<evidence type="ECO:0000256" key="9">
    <source>
        <dbReference type="ARBA" id="ARBA00023065"/>
    </source>
</evidence>
<reference evidence="14" key="1">
    <citation type="journal article" date="2019" name="Zootaxa">
        <title>Complete mitogenome of Psorodonotus venosus (Orthoptera, Tettigoniidae: Tettigoniinae): Short intergenic spacers shorten the total genome.</title>
        <authorList>
            <person name="Karsi U."/>
            <person name="Ciplak B."/>
        </authorList>
    </citation>
    <scope>NUCLEOTIDE SEQUENCE</scope>
</reference>
<dbReference type="Pfam" id="PF00895">
    <property type="entry name" value="ATP-synt_8"/>
    <property type="match status" value="1"/>
</dbReference>
<evidence type="ECO:0000256" key="10">
    <source>
        <dbReference type="ARBA" id="ARBA00023128"/>
    </source>
</evidence>
<dbReference type="InterPro" id="IPR001421">
    <property type="entry name" value="ATP8_metazoa"/>
</dbReference>